<dbReference type="AlphaFoldDB" id="A0A233RUF5"/>
<dbReference type="OrthoDB" id="3199405at2"/>
<feature type="chain" id="PRO_5039754475" description="Carboxylic ester hydrolase" evidence="3">
    <location>
        <begin position="25"/>
        <end position="551"/>
    </location>
</feature>
<evidence type="ECO:0000256" key="1">
    <source>
        <dbReference type="ARBA" id="ARBA00005964"/>
    </source>
</evidence>
<evidence type="ECO:0000256" key="3">
    <source>
        <dbReference type="RuleBase" id="RU361235"/>
    </source>
</evidence>
<dbReference type="PROSITE" id="PS00122">
    <property type="entry name" value="CARBOXYLESTERASE_B_1"/>
    <property type="match status" value="1"/>
</dbReference>
<evidence type="ECO:0000256" key="2">
    <source>
        <dbReference type="ARBA" id="ARBA00022801"/>
    </source>
</evidence>
<dbReference type="InterPro" id="IPR029058">
    <property type="entry name" value="AB_hydrolase_fold"/>
</dbReference>
<dbReference type="InterPro" id="IPR002018">
    <property type="entry name" value="CarbesteraseB"/>
</dbReference>
<comment type="caution">
    <text evidence="6">The sequence shown here is derived from an EMBL/GenBank/DDBJ whole genome shotgun (WGS) entry which is preliminary data.</text>
</comment>
<keyword evidence="2 3" id="KW-0378">Hydrolase</keyword>
<dbReference type="GO" id="GO:0052689">
    <property type="term" value="F:carboxylic ester hydrolase activity"/>
    <property type="evidence" value="ECO:0007669"/>
    <property type="project" value="TreeGrafter"/>
</dbReference>
<evidence type="ECO:0000256" key="4">
    <source>
        <dbReference type="SAM" id="MobiDB-lite"/>
    </source>
</evidence>
<keyword evidence="3" id="KW-0732">Signal</keyword>
<dbReference type="EMBL" id="MCGQ01000085">
    <property type="protein sequence ID" value="OXY87007.1"/>
    <property type="molecule type" value="Genomic_DNA"/>
</dbReference>
<name>A0A233RUF5_STRDA</name>
<dbReference type="EC" id="3.1.1.-" evidence="3"/>
<dbReference type="RefSeq" id="WP_094222679.1">
    <property type="nucleotide sequence ID" value="NZ_MCGQ01000085.1"/>
</dbReference>
<dbReference type="Gene3D" id="3.40.50.1820">
    <property type="entry name" value="alpha/beta hydrolase"/>
    <property type="match status" value="1"/>
</dbReference>
<evidence type="ECO:0000313" key="7">
    <source>
        <dbReference type="Proteomes" id="UP000215483"/>
    </source>
</evidence>
<dbReference type="InterPro" id="IPR019826">
    <property type="entry name" value="Carboxylesterase_B_AS"/>
</dbReference>
<dbReference type="Proteomes" id="UP000215483">
    <property type="component" value="Unassembled WGS sequence"/>
</dbReference>
<gene>
    <name evidence="6" type="ORF">BEK98_44335</name>
</gene>
<feature type="region of interest" description="Disordered" evidence="4">
    <location>
        <begin position="113"/>
        <end position="135"/>
    </location>
</feature>
<feature type="region of interest" description="Disordered" evidence="4">
    <location>
        <begin position="27"/>
        <end position="51"/>
    </location>
</feature>
<reference evidence="6 7" key="1">
    <citation type="submission" date="2016-07" db="EMBL/GenBank/DDBJ databases">
        <title>Draft genome of Streptomyces diastatochromogenes.</title>
        <authorList>
            <person name="Podduturi R."/>
            <person name="Lukassen M.B."/>
            <person name="Clausen N."/>
            <person name="Nielsen J.L."/>
            <person name="Jorgensen N.O."/>
        </authorList>
    </citation>
    <scope>NUCLEOTIDE SEQUENCE [LARGE SCALE GENOMIC DNA]</scope>
    <source>
        <strain evidence="6 7">DSM 40608</strain>
    </source>
</reference>
<dbReference type="InterPro" id="IPR050654">
    <property type="entry name" value="AChE-related_enzymes"/>
</dbReference>
<protein>
    <recommendedName>
        <fullName evidence="3">Carboxylic ester hydrolase</fullName>
        <ecNumber evidence="3">3.1.1.-</ecNumber>
    </recommendedName>
</protein>
<dbReference type="SUPFAM" id="SSF53474">
    <property type="entry name" value="alpha/beta-Hydrolases"/>
    <property type="match status" value="1"/>
</dbReference>
<comment type="similarity">
    <text evidence="1 3">Belongs to the type-B carboxylesterase/lipase family.</text>
</comment>
<feature type="signal peptide" evidence="3">
    <location>
        <begin position="1"/>
        <end position="24"/>
    </location>
</feature>
<dbReference type="PANTHER" id="PTHR43918">
    <property type="entry name" value="ACETYLCHOLINESTERASE"/>
    <property type="match status" value="1"/>
</dbReference>
<evidence type="ECO:0000313" key="6">
    <source>
        <dbReference type="EMBL" id="OXY87007.1"/>
    </source>
</evidence>
<accession>A0A233RUF5</accession>
<sequence length="551" mass="57582">MSMHRALTTLGCALTAVLATAWSAAPPTQPYRPATAATTGRTTEPAQATAAATVRTTLPVRAATAATTVRTHDGLVRGAAHDGYRTFEGIPYAAPPVGRLRWAPPLPAAPWSGVRDATRPASACPQPAGEVPGGSTDEDCLHLNVTTPNGARPAHPRPVIVWLHGGGFTTGAGSSYDAHRMAARGDVVVVTVNYRLGALGFLAHSGLSGSGTFGLADQQAALRWVRAEIGSFGGDAHNVTLAGESAGGYSVCAQLASPAAAGLFERAIIESGPCTGRPDRPFAPSSVPLSAARAAGADFAAKVGCGSARHVMACLRRVDVSRLLAAQDTDQQPAYTTPLLPSDPAAAIAAGRFHRVPVLLGNNHDEGNGWAAGIVQAGHPVTPDTWPDVVAAFFPSPRQAKAIVREYPVHRTDGGPVFGAVIGDADFACPTARTDGLLSAHVPVWRYEFADEHAPPLTSGTPPFPLGAPHASELPYLFELGGRPRDLTAAQHRLADTMIDYWTRFARTADPNGPSSPHWPRQTVLSLAPDHIVPTRTTQARHHCVFWNALG</sequence>
<organism evidence="6 7">
    <name type="scientific">Streptomyces diastatochromogenes</name>
    <dbReference type="NCBI Taxonomy" id="42236"/>
    <lineage>
        <taxon>Bacteria</taxon>
        <taxon>Bacillati</taxon>
        <taxon>Actinomycetota</taxon>
        <taxon>Actinomycetes</taxon>
        <taxon>Kitasatosporales</taxon>
        <taxon>Streptomycetaceae</taxon>
        <taxon>Streptomyces</taxon>
    </lineage>
</organism>
<proteinExistence type="inferred from homology"/>
<evidence type="ECO:0000259" key="5">
    <source>
        <dbReference type="Pfam" id="PF00135"/>
    </source>
</evidence>
<dbReference type="PANTHER" id="PTHR43918:SF4">
    <property type="entry name" value="CARBOXYLIC ESTER HYDROLASE"/>
    <property type="match status" value="1"/>
</dbReference>
<feature type="compositionally biased region" description="Low complexity" evidence="4">
    <location>
        <begin position="32"/>
        <end position="51"/>
    </location>
</feature>
<keyword evidence="7" id="KW-1185">Reference proteome</keyword>
<dbReference type="Pfam" id="PF00135">
    <property type="entry name" value="COesterase"/>
    <property type="match status" value="1"/>
</dbReference>
<feature type="domain" description="Carboxylesterase type B" evidence="5">
    <location>
        <begin position="67"/>
        <end position="522"/>
    </location>
</feature>